<comment type="caution">
    <text evidence="1">The sequence shown here is derived from an EMBL/GenBank/DDBJ whole genome shotgun (WGS) entry which is preliminary data.</text>
</comment>
<feature type="non-terminal residue" evidence="1">
    <location>
        <position position="1"/>
    </location>
</feature>
<dbReference type="Proteomes" id="UP000265520">
    <property type="component" value="Unassembled WGS sequence"/>
</dbReference>
<dbReference type="EMBL" id="LXQA010398759">
    <property type="protein sequence ID" value="MCI49271.1"/>
    <property type="molecule type" value="Genomic_DNA"/>
</dbReference>
<organism evidence="1 2">
    <name type="scientific">Trifolium medium</name>
    <dbReference type="NCBI Taxonomy" id="97028"/>
    <lineage>
        <taxon>Eukaryota</taxon>
        <taxon>Viridiplantae</taxon>
        <taxon>Streptophyta</taxon>
        <taxon>Embryophyta</taxon>
        <taxon>Tracheophyta</taxon>
        <taxon>Spermatophyta</taxon>
        <taxon>Magnoliopsida</taxon>
        <taxon>eudicotyledons</taxon>
        <taxon>Gunneridae</taxon>
        <taxon>Pentapetalae</taxon>
        <taxon>rosids</taxon>
        <taxon>fabids</taxon>
        <taxon>Fabales</taxon>
        <taxon>Fabaceae</taxon>
        <taxon>Papilionoideae</taxon>
        <taxon>50 kb inversion clade</taxon>
        <taxon>NPAAA clade</taxon>
        <taxon>Hologalegina</taxon>
        <taxon>IRL clade</taxon>
        <taxon>Trifolieae</taxon>
        <taxon>Trifolium</taxon>
    </lineage>
</organism>
<name>A0A392SK73_9FABA</name>
<dbReference type="AlphaFoldDB" id="A0A392SK73"/>
<reference evidence="1 2" key="1">
    <citation type="journal article" date="2018" name="Front. Plant Sci.">
        <title>Red Clover (Trifolium pratense) and Zigzag Clover (T. medium) - A Picture of Genomic Similarities and Differences.</title>
        <authorList>
            <person name="Dluhosova J."/>
            <person name="Istvanek J."/>
            <person name="Nedelnik J."/>
            <person name="Repkova J."/>
        </authorList>
    </citation>
    <scope>NUCLEOTIDE SEQUENCE [LARGE SCALE GENOMIC DNA]</scope>
    <source>
        <strain evidence="2">cv. 10/8</strain>
        <tissue evidence="1">Leaf</tissue>
    </source>
</reference>
<protein>
    <submittedName>
        <fullName evidence="1">Uncharacterized protein</fullName>
    </submittedName>
</protein>
<sequence>LSDLLSVTCTFCGAGGVGTVSSSVACSSSNSNGT</sequence>
<accession>A0A392SK73</accession>
<evidence type="ECO:0000313" key="1">
    <source>
        <dbReference type="EMBL" id="MCI49271.1"/>
    </source>
</evidence>
<evidence type="ECO:0000313" key="2">
    <source>
        <dbReference type="Proteomes" id="UP000265520"/>
    </source>
</evidence>
<keyword evidence="2" id="KW-1185">Reference proteome</keyword>
<proteinExistence type="predicted"/>